<evidence type="ECO:0000256" key="1">
    <source>
        <dbReference type="SAM" id="MobiDB-lite"/>
    </source>
</evidence>
<evidence type="ECO:0000313" key="3">
    <source>
        <dbReference type="Proteomes" id="UP000600026"/>
    </source>
</evidence>
<accession>A0A919H4B5</accession>
<proteinExistence type="predicted"/>
<keyword evidence="3" id="KW-1185">Reference proteome</keyword>
<evidence type="ECO:0008006" key="4">
    <source>
        <dbReference type="Google" id="ProtNLM"/>
    </source>
</evidence>
<dbReference type="RefSeq" id="WP_107065152.1">
    <property type="nucleotide sequence ID" value="NZ_BNEE01000006.1"/>
</dbReference>
<dbReference type="GeneID" id="96803899"/>
<organism evidence="2 3">
    <name type="scientific">Streptomyces xanthophaeus</name>
    <dbReference type="NCBI Taxonomy" id="67385"/>
    <lineage>
        <taxon>Bacteria</taxon>
        <taxon>Bacillati</taxon>
        <taxon>Actinomycetota</taxon>
        <taxon>Actinomycetes</taxon>
        <taxon>Kitasatosporales</taxon>
        <taxon>Streptomycetaceae</taxon>
        <taxon>Streptomyces</taxon>
    </lineage>
</organism>
<dbReference type="InterPro" id="IPR028037">
    <property type="entry name" value="Antitoxin_Rv0909/MT0933"/>
</dbReference>
<dbReference type="EMBL" id="BNEE01000006">
    <property type="protein sequence ID" value="GHI89279.1"/>
    <property type="molecule type" value="Genomic_DNA"/>
</dbReference>
<feature type="region of interest" description="Disordered" evidence="1">
    <location>
        <begin position="1"/>
        <end position="34"/>
    </location>
</feature>
<reference evidence="2" key="1">
    <citation type="submission" date="2020-09" db="EMBL/GenBank/DDBJ databases">
        <title>Whole genome shotgun sequence of Streptomyces xanthophaeus NBRC 12829.</title>
        <authorList>
            <person name="Komaki H."/>
            <person name="Tamura T."/>
        </authorList>
    </citation>
    <scope>NUCLEOTIDE SEQUENCE</scope>
    <source>
        <strain evidence="2">NBRC 12829</strain>
    </source>
</reference>
<feature type="compositionally biased region" description="Basic and acidic residues" evidence="1">
    <location>
        <begin position="1"/>
        <end position="19"/>
    </location>
</feature>
<protein>
    <recommendedName>
        <fullName evidence="4">Antitoxin</fullName>
    </recommendedName>
</protein>
<dbReference type="AlphaFoldDB" id="A0A919H4B5"/>
<sequence>MGIFDRFKDQAKTKGKDISDNLEQEANEKTGNKYADQIDKAQQQAEQRLGIDDDPNK</sequence>
<dbReference type="OrthoDB" id="5125103at2"/>
<dbReference type="Pfam" id="PF14013">
    <property type="entry name" value="MT0933_antitox"/>
    <property type="match status" value="1"/>
</dbReference>
<name>A0A919H4B5_9ACTN</name>
<comment type="caution">
    <text evidence="2">The sequence shown here is derived from an EMBL/GenBank/DDBJ whole genome shotgun (WGS) entry which is preliminary data.</text>
</comment>
<gene>
    <name evidence="2" type="ORF">Sxan_66430</name>
</gene>
<dbReference type="Proteomes" id="UP000600026">
    <property type="component" value="Unassembled WGS sequence"/>
</dbReference>
<evidence type="ECO:0000313" key="2">
    <source>
        <dbReference type="EMBL" id="GHI89279.1"/>
    </source>
</evidence>